<evidence type="ECO:0000313" key="2">
    <source>
        <dbReference type="Proteomes" id="UP001281410"/>
    </source>
</evidence>
<dbReference type="PANTHER" id="PTHR47539">
    <property type="entry name" value="PENTATRICOPEPTIDE REPEAT-CONTAINING PROTEIN OTP51, CHLOROPLASTIC"/>
    <property type="match status" value="1"/>
</dbReference>
<dbReference type="PANTHER" id="PTHR47539:SF1">
    <property type="entry name" value="PENTATRICOPEPTIDE REPEAT-CONTAINING PROTEIN OTP51, CHLOROPLASTIC"/>
    <property type="match status" value="1"/>
</dbReference>
<proteinExistence type="predicted"/>
<dbReference type="InterPro" id="IPR052500">
    <property type="entry name" value="Chloro/Mito_RNA_Process"/>
</dbReference>
<dbReference type="Proteomes" id="UP001281410">
    <property type="component" value="Unassembled WGS sequence"/>
</dbReference>
<dbReference type="GO" id="GO:0000373">
    <property type="term" value="P:Group II intron splicing"/>
    <property type="evidence" value="ECO:0007669"/>
    <property type="project" value="TreeGrafter"/>
</dbReference>
<organism evidence="1 2">
    <name type="scientific">Dipteronia sinensis</name>
    <dbReference type="NCBI Taxonomy" id="43782"/>
    <lineage>
        <taxon>Eukaryota</taxon>
        <taxon>Viridiplantae</taxon>
        <taxon>Streptophyta</taxon>
        <taxon>Embryophyta</taxon>
        <taxon>Tracheophyta</taxon>
        <taxon>Spermatophyta</taxon>
        <taxon>Magnoliopsida</taxon>
        <taxon>eudicotyledons</taxon>
        <taxon>Gunneridae</taxon>
        <taxon>Pentapetalae</taxon>
        <taxon>rosids</taxon>
        <taxon>malvids</taxon>
        <taxon>Sapindales</taxon>
        <taxon>Sapindaceae</taxon>
        <taxon>Hippocastanoideae</taxon>
        <taxon>Acereae</taxon>
        <taxon>Dipteronia</taxon>
    </lineage>
</organism>
<comment type="caution">
    <text evidence="1">The sequence shown here is derived from an EMBL/GenBank/DDBJ whole genome shotgun (WGS) entry which is preliminary data.</text>
</comment>
<protein>
    <submittedName>
        <fullName evidence="1">Uncharacterized protein</fullName>
    </submittedName>
</protein>
<dbReference type="AlphaFoldDB" id="A0AAD9ZYN4"/>
<dbReference type="GO" id="GO:0045292">
    <property type="term" value="P:mRNA cis splicing, via spliceosome"/>
    <property type="evidence" value="ECO:0007669"/>
    <property type="project" value="TreeGrafter"/>
</dbReference>
<gene>
    <name evidence="1" type="ORF">Dsin_026990</name>
</gene>
<name>A0AAD9ZYN4_9ROSI</name>
<evidence type="ECO:0000313" key="1">
    <source>
        <dbReference type="EMBL" id="KAK3195680.1"/>
    </source>
</evidence>
<keyword evidence="2" id="KW-1185">Reference proteome</keyword>
<reference evidence="1" key="1">
    <citation type="journal article" date="2023" name="Plant J.">
        <title>Genome sequences and population genomics provide insights into the demographic history, inbreeding, and mutation load of two 'living fossil' tree species of Dipteronia.</title>
        <authorList>
            <person name="Feng Y."/>
            <person name="Comes H.P."/>
            <person name="Chen J."/>
            <person name="Zhu S."/>
            <person name="Lu R."/>
            <person name="Zhang X."/>
            <person name="Li P."/>
            <person name="Qiu J."/>
            <person name="Olsen K.M."/>
            <person name="Qiu Y."/>
        </authorList>
    </citation>
    <scope>NUCLEOTIDE SEQUENCE</scope>
    <source>
        <strain evidence="1">NBL</strain>
    </source>
</reference>
<dbReference type="GO" id="GO:0048564">
    <property type="term" value="P:photosystem I assembly"/>
    <property type="evidence" value="ECO:0007669"/>
    <property type="project" value="TreeGrafter"/>
</dbReference>
<sequence length="70" mass="8029">MSVFGYRSGDGSNETRHLGSLSLEVKEQCRRSKLAWLCKELPALKAYRVVNILDAARKWLRQEDATYIVT</sequence>
<accession>A0AAD9ZYN4</accession>
<dbReference type="EMBL" id="JANJYJ010000008">
    <property type="protein sequence ID" value="KAK3195680.1"/>
    <property type="molecule type" value="Genomic_DNA"/>
</dbReference>